<evidence type="ECO:0000256" key="7">
    <source>
        <dbReference type="ARBA" id="ARBA00022840"/>
    </source>
</evidence>
<keyword evidence="4" id="KW-0547">Nucleotide-binding</keyword>
<dbReference type="Gene3D" id="3.40.850.10">
    <property type="entry name" value="Kinesin motor domain"/>
    <property type="match status" value="1"/>
</dbReference>
<evidence type="ECO:0000256" key="2">
    <source>
        <dbReference type="ARBA" id="ARBA00022695"/>
    </source>
</evidence>
<keyword evidence="1" id="KW-0808">Transferase</keyword>
<dbReference type="GO" id="GO:0003964">
    <property type="term" value="F:RNA-directed DNA polymerase activity"/>
    <property type="evidence" value="ECO:0007669"/>
    <property type="project" value="UniProtKB-KW"/>
</dbReference>
<keyword evidence="6" id="KW-0378">Hydrolase</keyword>
<dbReference type="PROSITE" id="PS50994">
    <property type="entry name" value="INTEGRASE"/>
    <property type="match status" value="1"/>
</dbReference>
<dbReference type="Pfam" id="PF00665">
    <property type="entry name" value="rve"/>
    <property type="match status" value="1"/>
</dbReference>
<evidence type="ECO:0000256" key="8">
    <source>
        <dbReference type="ARBA" id="ARBA00022918"/>
    </source>
</evidence>
<reference evidence="12" key="1">
    <citation type="submission" date="2025-08" db="UniProtKB">
        <authorList>
            <consortium name="RefSeq"/>
        </authorList>
    </citation>
    <scope>IDENTIFICATION</scope>
    <source>
        <tissue evidence="12">Muscle</tissue>
    </source>
</reference>
<evidence type="ECO:0000256" key="3">
    <source>
        <dbReference type="ARBA" id="ARBA00022722"/>
    </source>
</evidence>
<dbReference type="GO" id="GO:0005524">
    <property type="term" value="F:ATP binding"/>
    <property type="evidence" value="ECO:0007669"/>
    <property type="project" value="UniProtKB-KW"/>
</dbReference>
<dbReference type="PANTHER" id="PTHR41694:SF3">
    <property type="entry name" value="RNA-DIRECTED DNA POLYMERASE-RELATED"/>
    <property type="match status" value="1"/>
</dbReference>
<dbReference type="InterPro" id="IPR036961">
    <property type="entry name" value="Kinesin_motor_dom_sf"/>
</dbReference>
<dbReference type="Proteomes" id="UP000504627">
    <property type="component" value="Unplaced"/>
</dbReference>
<accession>A0A7R5L900</accession>
<dbReference type="GO" id="GO:0035613">
    <property type="term" value="F:RNA stem-loop binding"/>
    <property type="evidence" value="ECO:0007669"/>
    <property type="project" value="TreeGrafter"/>
</dbReference>
<dbReference type="Gene3D" id="3.30.420.10">
    <property type="entry name" value="Ribonuclease H-like superfamily/Ribonuclease H"/>
    <property type="match status" value="1"/>
</dbReference>
<evidence type="ECO:0000313" key="11">
    <source>
        <dbReference type="Proteomes" id="UP000504627"/>
    </source>
</evidence>
<evidence type="ECO:0000259" key="10">
    <source>
        <dbReference type="PROSITE" id="PS50994"/>
    </source>
</evidence>
<evidence type="ECO:0000256" key="9">
    <source>
        <dbReference type="SAM" id="Coils"/>
    </source>
</evidence>
<dbReference type="GeneID" id="120325354"/>
<sequence>MLPQTRQGKRCVLPMVEATTGWLETYSVPHATAQNTILGLEKQVLWRQGTPGRIESDNGTHFKNSPVATWAQEHGIEWVYHIPYQAPAAGKVERCNGLLKTTLKALGEGTYKNLDKNLAKATWPWDLWVQMQELQDKLDQARNQLRKLHREKWGLERKNQLLEEFREQLEESQETLHKELRERERRESTLSSRVCSLESELEQRLQEEEQRWNVVNISENTEVKDHLHLQWHKMASLQEVQKSQKSLRDQQDEQIHHLEMERRHLHNDTQEPKDNIPLFYRVRPVLPEESERQRGLQHLHFSPQNSTTLIVTQPDEVKDHMIGTPKPNRKSPLCPPKHSPWDLWVQMQELQAKLDQARNQLWKVQTEKRGLECLN</sequence>
<dbReference type="AlphaFoldDB" id="A0A7R5L900"/>
<dbReference type="InterPro" id="IPR001584">
    <property type="entry name" value="Integrase_cat-core"/>
</dbReference>
<evidence type="ECO:0000256" key="5">
    <source>
        <dbReference type="ARBA" id="ARBA00022759"/>
    </source>
</evidence>
<dbReference type="GO" id="GO:0015074">
    <property type="term" value="P:DNA integration"/>
    <property type="evidence" value="ECO:0007669"/>
    <property type="project" value="InterPro"/>
</dbReference>
<proteinExistence type="predicted"/>
<evidence type="ECO:0000313" key="12">
    <source>
        <dbReference type="RefSeq" id="XP_039247319.1"/>
    </source>
</evidence>
<keyword evidence="11" id="KW-1185">Reference proteome</keyword>
<evidence type="ECO:0000256" key="1">
    <source>
        <dbReference type="ARBA" id="ARBA00022679"/>
    </source>
</evidence>
<dbReference type="InParanoid" id="A0A7R5L900"/>
<evidence type="ECO:0000256" key="6">
    <source>
        <dbReference type="ARBA" id="ARBA00022801"/>
    </source>
</evidence>
<feature type="coiled-coil region" evidence="9">
    <location>
        <begin position="131"/>
        <end position="186"/>
    </location>
</feature>
<keyword evidence="8" id="KW-0695">RNA-directed DNA polymerase</keyword>
<keyword evidence="7" id="KW-0067">ATP-binding</keyword>
<evidence type="ECO:0000256" key="4">
    <source>
        <dbReference type="ARBA" id="ARBA00022741"/>
    </source>
</evidence>
<keyword evidence="9" id="KW-0175">Coiled coil</keyword>
<feature type="domain" description="Integrase catalytic" evidence="10">
    <location>
        <begin position="1"/>
        <end position="164"/>
    </location>
</feature>
<gene>
    <name evidence="12" type="primary">LOC120325354</name>
</gene>
<dbReference type="SUPFAM" id="SSF53098">
    <property type="entry name" value="Ribonuclease H-like"/>
    <property type="match status" value="1"/>
</dbReference>
<dbReference type="GO" id="GO:0016787">
    <property type="term" value="F:hydrolase activity"/>
    <property type="evidence" value="ECO:0007669"/>
    <property type="project" value="UniProtKB-KW"/>
</dbReference>
<protein>
    <submittedName>
        <fullName evidence="12">Kinesin-like protein KIFC1</fullName>
    </submittedName>
</protein>
<keyword evidence="5" id="KW-0255">Endonuclease</keyword>
<dbReference type="InterPro" id="IPR012337">
    <property type="entry name" value="RNaseH-like_sf"/>
</dbReference>
<keyword evidence="2" id="KW-0548">Nucleotidyltransferase</keyword>
<keyword evidence="3" id="KW-0540">Nuclease</keyword>
<organism evidence="11 12">
    <name type="scientific">Pipra filicauda</name>
    <name type="common">Wire-tailed manakin</name>
    <dbReference type="NCBI Taxonomy" id="649802"/>
    <lineage>
        <taxon>Eukaryota</taxon>
        <taxon>Metazoa</taxon>
        <taxon>Chordata</taxon>
        <taxon>Craniata</taxon>
        <taxon>Vertebrata</taxon>
        <taxon>Euteleostomi</taxon>
        <taxon>Archelosauria</taxon>
        <taxon>Archosauria</taxon>
        <taxon>Dinosauria</taxon>
        <taxon>Saurischia</taxon>
        <taxon>Theropoda</taxon>
        <taxon>Coelurosauria</taxon>
        <taxon>Aves</taxon>
        <taxon>Neognathae</taxon>
        <taxon>Neoaves</taxon>
        <taxon>Telluraves</taxon>
        <taxon>Australaves</taxon>
        <taxon>Passeriformes</taxon>
        <taxon>Pipridae</taxon>
        <taxon>Pipra</taxon>
    </lineage>
</organism>
<dbReference type="GO" id="GO:0004519">
    <property type="term" value="F:endonuclease activity"/>
    <property type="evidence" value="ECO:0007669"/>
    <property type="project" value="UniProtKB-KW"/>
</dbReference>
<name>A0A7R5L900_9PASS</name>
<dbReference type="PANTHER" id="PTHR41694">
    <property type="entry name" value="ENDOGENOUS RETROVIRUS GROUP K MEMBER POL PROTEIN"/>
    <property type="match status" value="1"/>
</dbReference>
<dbReference type="InterPro" id="IPR036397">
    <property type="entry name" value="RNaseH_sf"/>
</dbReference>
<dbReference type="RefSeq" id="XP_039247319.1">
    <property type="nucleotide sequence ID" value="XM_039391385.1"/>
</dbReference>